<evidence type="ECO:0000256" key="7">
    <source>
        <dbReference type="ARBA" id="ARBA00022989"/>
    </source>
</evidence>
<keyword evidence="10" id="KW-0325">Glycoprotein</keyword>
<proteinExistence type="inferred from homology"/>
<evidence type="ECO:0000256" key="11">
    <source>
        <dbReference type="SAM" id="Phobius"/>
    </source>
</evidence>
<keyword evidence="4 12" id="KW-0732">Signal</keyword>
<dbReference type="Pfam" id="PF08205">
    <property type="entry name" value="C2-set_2"/>
    <property type="match status" value="1"/>
</dbReference>
<dbReference type="InterPro" id="IPR036179">
    <property type="entry name" value="Ig-like_dom_sf"/>
</dbReference>
<comment type="caution">
    <text evidence="14">The sequence shown here is derived from an EMBL/GenBank/DDBJ whole genome shotgun (WGS) entry which is preliminary data.</text>
</comment>
<dbReference type="InterPro" id="IPR013162">
    <property type="entry name" value="CD80_C2-set"/>
</dbReference>
<reference evidence="14" key="2">
    <citation type="submission" date="2004-02" db="EMBL/GenBank/DDBJ databases">
        <authorList>
            <consortium name="Genoscope"/>
            <consortium name="Whitehead Institute Centre for Genome Research"/>
        </authorList>
    </citation>
    <scope>NUCLEOTIDE SEQUENCE</scope>
</reference>
<evidence type="ECO:0000313" key="14">
    <source>
        <dbReference type="EMBL" id="CAG08983.1"/>
    </source>
</evidence>
<keyword evidence="5" id="KW-0677">Repeat</keyword>
<feature type="signal peptide" evidence="12">
    <location>
        <begin position="1"/>
        <end position="18"/>
    </location>
</feature>
<feature type="domain" description="Ig-like" evidence="13">
    <location>
        <begin position="26"/>
        <end position="128"/>
    </location>
</feature>
<dbReference type="KEGG" id="tng:GSTEN00030135G001"/>
<evidence type="ECO:0000256" key="5">
    <source>
        <dbReference type="ARBA" id="ARBA00022737"/>
    </source>
</evidence>
<feature type="transmembrane region" description="Helical" evidence="11">
    <location>
        <begin position="726"/>
        <end position="753"/>
    </location>
</feature>
<dbReference type="InterPro" id="IPR013106">
    <property type="entry name" value="Ig_V-set"/>
</dbReference>
<evidence type="ECO:0000256" key="2">
    <source>
        <dbReference type="ARBA" id="ARBA00007810"/>
    </source>
</evidence>
<dbReference type="EMBL" id="CAAE01015002">
    <property type="protein sequence ID" value="CAG08983.1"/>
    <property type="molecule type" value="Genomic_DNA"/>
</dbReference>
<evidence type="ECO:0000256" key="3">
    <source>
        <dbReference type="ARBA" id="ARBA00022692"/>
    </source>
</evidence>
<dbReference type="InterPro" id="IPR013783">
    <property type="entry name" value="Ig-like_fold"/>
</dbReference>
<dbReference type="PANTHER" id="PTHR23277">
    <property type="entry name" value="NECTIN-RELATED"/>
    <property type="match status" value="1"/>
</dbReference>
<feature type="domain" description="Ig-like" evidence="13">
    <location>
        <begin position="538"/>
        <end position="615"/>
    </location>
</feature>
<evidence type="ECO:0000256" key="8">
    <source>
        <dbReference type="ARBA" id="ARBA00023136"/>
    </source>
</evidence>
<dbReference type="GO" id="GO:0016020">
    <property type="term" value="C:membrane"/>
    <property type="evidence" value="ECO:0007669"/>
    <property type="project" value="UniProtKB-SubCell"/>
</dbReference>
<dbReference type="GO" id="GO:0005912">
    <property type="term" value="C:adherens junction"/>
    <property type="evidence" value="ECO:0007669"/>
    <property type="project" value="TreeGrafter"/>
</dbReference>
<dbReference type="InterPro" id="IPR051427">
    <property type="entry name" value="Nectin/Nectin-like"/>
</dbReference>
<keyword evidence="9" id="KW-1015">Disulfide bond</keyword>
<keyword evidence="7 11" id="KW-1133">Transmembrane helix</keyword>
<dbReference type="AlphaFoldDB" id="Q4RRJ9"/>
<evidence type="ECO:0000256" key="1">
    <source>
        <dbReference type="ARBA" id="ARBA00004167"/>
    </source>
</evidence>
<name>Q4RRJ9_TETNG</name>
<keyword evidence="8 11" id="KW-0472">Membrane</keyword>
<sequence length="810" mass="89676">MRCSALVVWGVVLSVARCSEGPGGDPMFEIHRNVTAVLGEAVDLICAYRGDSQIFGAEWTRRINSKRKSKGLAGFENGIPYARTGFSIPVSMTNLTVRMEVLSVDAEGEYVCEFESEEEYYSNSLFLSIAARPNIQIQLTTEMLNGSHYQSVWCSAVSGKPPPRISWSVGGRPAPDYPFTITVNNTAHTNGTSTLISTLRFPTHLQNEDNVTCTVYHPTFSDPVLTTMRVETYMTPNVSVKAEMVERGGSEFWVVSCVSSGGRPDTDISLVLNSDEEPQREDRRDSDTQTSSYLLPAAVYEGQNVTCVFGHPRFTHPVSMVTTLPSFYVSGVQWFFSSSGNSNSDFQDSGSVELWEGQNDVVIGLRVAGNVPRYNLSCSRDDGALPAGVEAVDGLLTVRGQVGLQHAGLYDCWLSYHHVRAGLQLNITVKPQDPQLIPPTVDLHAEDGVIECSAAGGVPAANMSWLLPEGVSEASWFNFTSPNGSYTVRSVLLLPACSPRERAATSPEHHRRLSHRVGKRRGIHRGAHLMNVSVQRQENSPLWTAVCDYRGPSTSVDLAWLLPGQTKSQTSLELEQEGRFLKARLTYQFSLSRHEGQNLTCVYQYERGSTERTVHVPRYYISAVRVQNHTTPLQSRYSGETIAHRLTLQENRQNQRILLRVEGSVPDYSLICKRSDGSLVQMERDWMLFRSVVTEQDGGLYTCQASFYHHTATVSFQVDVMCEDRLLLLVSLVCISSASVIVIVAFITCWACCIANKRTQQKGQEVLSPLTALMQEPGSPGARKPAIAEDSNQYAQLVHYAIVFEHKSTV</sequence>
<evidence type="ECO:0000256" key="9">
    <source>
        <dbReference type="ARBA" id="ARBA00023157"/>
    </source>
</evidence>
<dbReference type="Pfam" id="PF07686">
    <property type="entry name" value="V-set"/>
    <property type="match status" value="1"/>
</dbReference>
<gene>
    <name evidence="14" type="ORF">GSTENG00030135001</name>
</gene>
<dbReference type="InterPro" id="IPR003599">
    <property type="entry name" value="Ig_sub"/>
</dbReference>
<feature type="domain" description="Ig-like" evidence="13">
    <location>
        <begin position="133"/>
        <end position="231"/>
    </location>
</feature>
<keyword evidence="6" id="KW-0130">Cell adhesion</keyword>
<comment type="subcellular location">
    <subcellularLocation>
        <location evidence="1">Membrane</location>
        <topology evidence="1">Single-pass membrane protein</topology>
    </subcellularLocation>
</comment>
<evidence type="ECO:0000259" key="13">
    <source>
        <dbReference type="PROSITE" id="PS50835"/>
    </source>
</evidence>
<dbReference type="SUPFAM" id="SSF48726">
    <property type="entry name" value="Immunoglobulin"/>
    <property type="match status" value="4"/>
</dbReference>
<reference evidence="14" key="1">
    <citation type="journal article" date="2004" name="Nature">
        <title>Genome duplication in the teleost fish Tetraodon nigroviridis reveals the early vertebrate proto-karyotype.</title>
        <authorList>
            <person name="Jaillon O."/>
            <person name="Aury J.-M."/>
            <person name="Brunet F."/>
            <person name="Petit J.-L."/>
            <person name="Stange-Thomann N."/>
            <person name="Mauceli E."/>
            <person name="Bouneau L."/>
            <person name="Fischer C."/>
            <person name="Ozouf-Costaz C."/>
            <person name="Bernot A."/>
            <person name="Nicaud S."/>
            <person name="Jaffe D."/>
            <person name="Fisher S."/>
            <person name="Lutfalla G."/>
            <person name="Dossat C."/>
            <person name="Segurens B."/>
            <person name="Dasilva C."/>
            <person name="Salanoubat M."/>
            <person name="Levy M."/>
            <person name="Boudet N."/>
            <person name="Castellano S."/>
            <person name="Anthouard V."/>
            <person name="Jubin C."/>
            <person name="Castelli V."/>
            <person name="Katinka M."/>
            <person name="Vacherie B."/>
            <person name="Biemont C."/>
            <person name="Skalli Z."/>
            <person name="Cattolico L."/>
            <person name="Poulain J."/>
            <person name="De Berardinis V."/>
            <person name="Cruaud C."/>
            <person name="Duprat S."/>
            <person name="Brottier P."/>
            <person name="Coutanceau J.-P."/>
            <person name="Gouzy J."/>
            <person name="Parra G."/>
            <person name="Lardier G."/>
            <person name="Chapple C."/>
            <person name="McKernan K.J."/>
            <person name="McEwan P."/>
            <person name="Bosak S."/>
            <person name="Kellis M."/>
            <person name="Volff J.-N."/>
            <person name="Guigo R."/>
            <person name="Zody M.C."/>
            <person name="Mesirov J."/>
            <person name="Lindblad-Toh K."/>
            <person name="Birren B."/>
            <person name="Nusbaum C."/>
            <person name="Kahn D."/>
            <person name="Robinson-Rechavi M."/>
            <person name="Laudet V."/>
            <person name="Schachter V."/>
            <person name="Quetier F."/>
            <person name="Saurin W."/>
            <person name="Scarpelli C."/>
            <person name="Wincker P."/>
            <person name="Lander E.S."/>
            <person name="Weissenbach J."/>
            <person name="Roest Crollius H."/>
        </authorList>
    </citation>
    <scope>NUCLEOTIDE SEQUENCE [LARGE SCALE GENOMIC DNA]</scope>
</reference>
<feature type="chain" id="PRO_5004243295" evidence="12">
    <location>
        <begin position="19"/>
        <end position="810"/>
    </location>
</feature>
<dbReference type="GO" id="GO:0007157">
    <property type="term" value="P:heterophilic cell-cell adhesion via plasma membrane cell adhesion molecules"/>
    <property type="evidence" value="ECO:0007669"/>
    <property type="project" value="TreeGrafter"/>
</dbReference>
<dbReference type="InterPro" id="IPR007110">
    <property type="entry name" value="Ig-like_dom"/>
</dbReference>
<organism evidence="14">
    <name type="scientific">Tetraodon nigroviridis</name>
    <name type="common">Spotted green pufferfish</name>
    <name type="synonym">Chelonodon nigroviridis</name>
    <dbReference type="NCBI Taxonomy" id="99883"/>
    <lineage>
        <taxon>Eukaryota</taxon>
        <taxon>Metazoa</taxon>
        <taxon>Chordata</taxon>
        <taxon>Craniata</taxon>
        <taxon>Vertebrata</taxon>
        <taxon>Euteleostomi</taxon>
        <taxon>Actinopterygii</taxon>
        <taxon>Neopterygii</taxon>
        <taxon>Teleostei</taxon>
        <taxon>Neoteleostei</taxon>
        <taxon>Acanthomorphata</taxon>
        <taxon>Eupercaria</taxon>
        <taxon>Tetraodontiformes</taxon>
        <taxon>Tetradontoidea</taxon>
        <taxon>Tetraodontidae</taxon>
        <taxon>Tetraodon</taxon>
    </lineage>
</organism>
<dbReference type="SMART" id="SM00409">
    <property type="entry name" value="IG"/>
    <property type="match status" value="3"/>
</dbReference>
<evidence type="ECO:0000256" key="10">
    <source>
        <dbReference type="ARBA" id="ARBA00023180"/>
    </source>
</evidence>
<comment type="similarity">
    <text evidence="2">Belongs to the nectin family.</text>
</comment>
<evidence type="ECO:0000256" key="4">
    <source>
        <dbReference type="ARBA" id="ARBA00022729"/>
    </source>
</evidence>
<protein>
    <submittedName>
        <fullName evidence="14">(spotted green pufferfish) hypothetical protein</fullName>
    </submittedName>
</protein>
<dbReference type="Gene3D" id="2.60.40.10">
    <property type="entry name" value="Immunoglobulins"/>
    <property type="match status" value="4"/>
</dbReference>
<evidence type="ECO:0000256" key="6">
    <source>
        <dbReference type="ARBA" id="ARBA00022889"/>
    </source>
</evidence>
<dbReference type="PROSITE" id="PS50835">
    <property type="entry name" value="IG_LIKE"/>
    <property type="match status" value="3"/>
</dbReference>
<dbReference type="GO" id="GO:0007156">
    <property type="term" value="P:homophilic cell adhesion via plasma membrane adhesion molecules"/>
    <property type="evidence" value="ECO:0007669"/>
    <property type="project" value="TreeGrafter"/>
</dbReference>
<accession>Q4RRJ9</accession>
<dbReference type="OrthoDB" id="8915289at2759"/>
<evidence type="ECO:0000256" key="12">
    <source>
        <dbReference type="SAM" id="SignalP"/>
    </source>
</evidence>
<dbReference type="PANTHER" id="PTHR23277:SF107">
    <property type="entry name" value="HEMICENTIN-1"/>
    <property type="match status" value="1"/>
</dbReference>
<keyword evidence="3 11" id="KW-0812">Transmembrane</keyword>